<dbReference type="RefSeq" id="YP_004539062.1">
    <property type="nucleotide sequence ID" value="NC_015584.1"/>
</dbReference>
<evidence type="ECO:0000313" key="2">
    <source>
        <dbReference type="EMBL" id="AEF57300.1"/>
    </source>
</evidence>
<accession>F6M8B3</accession>
<proteinExistence type="predicted"/>
<gene>
    <name evidence="2" type="primary">130</name>
    <name evidence="2" type="ORF">SEA_FAITH1_130</name>
</gene>
<keyword evidence="3" id="KW-1185">Reference proteome</keyword>
<dbReference type="KEGG" id="vg:10894769"/>
<evidence type="ECO:0000256" key="1">
    <source>
        <dbReference type="SAM" id="Coils"/>
    </source>
</evidence>
<sequence length="64" mass="7538">MPSFLPDIPDSAAALMLRQERQRLTQERIRLVREIEHNQQRIDAIDARLREVNDGERVLSEHGF</sequence>
<reference evidence="2 3" key="1">
    <citation type="journal article" date="2012" name="J. Virol.">
        <title>Complete Genome Sequences of 138 Mycobacteriophages.</title>
        <authorList>
            <consortium name="the Science Education Alliance Phage Hunters Advancing Genomics and Evolutionary Science Program"/>
            <consortium name="the KwaZulu-Natal Research Institute for Tuberculosis and HIV Mycobacterial Genetics Course Students"/>
            <consortium name="the Phage Hunters Integrating Research and Education Program"/>
            <person name="Hatfull G.F."/>
        </authorList>
    </citation>
    <scope>NUCLEOTIDE SEQUENCE [LARGE SCALE GENOMIC DNA]</scope>
</reference>
<dbReference type="OrthoDB" id="24884at10239"/>
<name>F6M8B3_9CAUD</name>
<dbReference type="EMBL" id="JF744988">
    <property type="protein sequence ID" value="AEF57300.1"/>
    <property type="molecule type" value="Genomic_DNA"/>
</dbReference>
<dbReference type="GeneID" id="10894769"/>
<keyword evidence="1" id="KW-0175">Coiled coil</keyword>
<evidence type="ECO:0000313" key="3">
    <source>
        <dbReference type="Proteomes" id="UP000009244"/>
    </source>
</evidence>
<protein>
    <submittedName>
        <fullName evidence="2">Uncharacterized protein</fullName>
    </submittedName>
</protein>
<organism evidence="2 3">
    <name type="scientific">Mycobacterium phage Faith1</name>
    <dbReference type="NCBI Taxonomy" id="2920893"/>
    <lineage>
        <taxon>Viruses</taxon>
        <taxon>Duplodnaviria</taxon>
        <taxon>Heunggongvirae</taxon>
        <taxon>Uroviricota</taxon>
        <taxon>Caudoviricetes</taxon>
        <taxon>Vilmaviridae</taxon>
        <taxon>Lclasvirinae</taxon>
        <taxon>Faithunavirus</taxon>
        <taxon>Faithunavirus faith1</taxon>
    </lineage>
</organism>
<feature type="coiled-coil region" evidence="1">
    <location>
        <begin position="14"/>
        <end position="41"/>
    </location>
</feature>
<dbReference type="Proteomes" id="UP000009244">
    <property type="component" value="Segment"/>
</dbReference>